<dbReference type="SMART" id="SM00862">
    <property type="entry name" value="Trans_reg_C"/>
    <property type="match status" value="1"/>
</dbReference>
<keyword evidence="6" id="KW-0804">Transcription</keyword>
<dbReference type="Gene3D" id="6.10.250.690">
    <property type="match status" value="1"/>
</dbReference>
<reference evidence="12 13" key="1">
    <citation type="submission" date="2016-07" db="EMBL/GenBank/DDBJ databases">
        <title>Genome and transcriptome analysis of iron-reducing fermentative bacteria Anoxybacter fermentans.</title>
        <authorList>
            <person name="Zeng X."/>
            <person name="Shao Z."/>
        </authorList>
    </citation>
    <scope>NUCLEOTIDE SEQUENCE [LARGE SCALE GENOMIC DNA]</scope>
    <source>
        <strain evidence="12 13">DY22613</strain>
    </source>
</reference>
<dbReference type="GO" id="GO:0032993">
    <property type="term" value="C:protein-DNA complex"/>
    <property type="evidence" value="ECO:0007669"/>
    <property type="project" value="TreeGrafter"/>
</dbReference>
<dbReference type="InterPro" id="IPR001867">
    <property type="entry name" value="OmpR/PhoB-type_DNA-bd"/>
</dbReference>
<gene>
    <name evidence="12" type="ORF">BBF96_12955</name>
</gene>
<feature type="modified residue" description="4-aspartylphosphate" evidence="8">
    <location>
        <position position="51"/>
    </location>
</feature>
<dbReference type="EMBL" id="CP016379">
    <property type="protein sequence ID" value="AZR74226.1"/>
    <property type="molecule type" value="Genomic_DNA"/>
</dbReference>
<name>A0A3S9T0U7_9FIRM</name>
<dbReference type="PANTHER" id="PTHR48111:SF21">
    <property type="entry name" value="DNA-BINDING DUAL MASTER TRANSCRIPTIONAL REGULATOR RPAA"/>
    <property type="match status" value="1"/>
</dbReference>
<organism evidence="12 13">
    <name type="scientific">Anoxybacter fermentans</name>
    <dbReference type="NCBI Taxonomy" id="1323375"/>
    <lineage>
        <taxon>Bacteria</taxon>
        <taxon>Bacillati</taxon>
        <taxon>Bacillota</taxon>
        <taxon>Clostridia</taxon>
        <taxon>Halanaerobiales</taxon>
        <taxon>Anoxybacter</taxon>
    </lineage>
</organism>
<evidence type="ECO:0000259" key="11">
    <source>
        <dbReference type="PROSITE" id="PS51755"/>
    </source>
</evidence>
<evidence type="ECO:0000256" key="9">
    <source>
        <dbReference type="PROSITE-ProRule" id="PRU01091"/>
    </source>
</evidence>
<keyword evidence="5 9" id="KW-0238">DNA-binding</keyword>
<dbReference type="PANTHER" id="PTHR48111">
    <property type="entry name" value="REGULATOR OF RPOS"/>
    <property type="match status" value="1"/>
</dbReference>
<dbReference type="InterPro" id="IPR001789">
    <property type="entry name" value="Sig_transdc_resp-reg_receiver"/>
</dbReference>
<dbReference type="GO" id="GO:0000976">
    <property type="term" value="F:transcription cis-regulatory region binding"/>
    <property type="evidence" value="ECO:0007669"/>
    <property type="project" value="TreeGrafter"/>
</dbReference>
<dbReference type="InterPro" id="IPR039420">
    <property type="entry name" value="WalR-like"/>
</dbReference>
<feature type="domain" description="Response regulatory" evidence="10">
    <location>
        <begin position="2"/>
        <end position="115"/>
    </location>
</feature>
<dbReference type="FunFam" id="1.10.10.10:FF:000018">
    <property type="entry name" value="DNA-binding response regulator ResD"/>
    <property type="match status" value="1"/>
</dbReference>
<dbReference type="CDD" id="cd17574">
    <property type="entry name" value="REC_OmpR"/>
    <property type="match status" value="1"/>
</dbReference>
<dbReference type="OrthoDB" id="9790442at2"/>
<dbReference type="AlphaFoldDB" id="A0A3S9T0U7"/>
<evidence type="ECO:0000256" key="1">
    <source>
        <dbReference type="ARBA" id="ARBA00018672"/>
    </source>
</evidence>
<feature type="domain" description="OmpR/PhoB-type" evidence="11">
    <location>
        <begin position="123"/>
        <end position="220"/>
    </location>
</feature>
<evidence type="ECO:0000313" key="13">
    <source>
        <dbReference type="Proteomes" id="UP000267250"/>
    </source>
</evidence>
<dbReference type="InterPro" id="IPR011006">
    <property type="entry name" value="CheY-like_superfamily"/>
</dbReference>
<keyword evidence="2 8" id="KW-0597">Phosphoprotein</keyword>
<dbReference type="FunFam" id="3.40.50.2300:FF:000001">
    <property type="entry name" value="DNA-binding response regulator PhoB"/>
    <property type="match status" value="1"/>
</dbReference>
<dbReference type="SUPFAM" id="SSF52172">
    <property type="entry name" value="CheY-like"/>
    <property type="match status" value="1"/>
</dbReference>
<feature type="DNA-binding region" description="OmpR/PhoB-type" evidence="9">
    <location>
        <begin position="123"/>
        <end position="220"/>
    </location>
</feature>
<dbReference type="CDD" id="cd00383">
    <property type="entry name" value="trans_reg_C"/>
    <property type="match status" value="1"/>
</dbReference>
<keyword evidence="3" id="KW-0902">Two-component regulatory system</keyword>
<evidence type="ECO:0000256" key="5">
    <source>
        <dbReference type="ARBA" id="ARBA00023125"/>
    </source>
</evidence>
<dbReference type="SMART" id="SM00448">
    <property type="entry name" value="REC"/>
    <property type="match status" value="1"/>
</dbReference>
<accession>A0A3S9T0U7</accession>
<dbReference type="RefSeq" id="WP_127017582.1">
    <property type="nucleotide sequence ID" value="NZ_CP016379.1"/>
</dbReference>
<dbReference type="GO" id="GO:0005829">
    <property type="term" value="C:cytosol"/>
    <property type="evidence" value="ECO:0007669"/>
    <property type="project" value="TreeGrafter"/>
</dbReference>
<dbReference type="GO" id="GO:0000156">
    <property type="term" value="F:phosphorelay response regulator activity"/>
    <property type="evidence" value="ECO:0007669"/>
    <property type="project" value="TreeGrafter"/>
</dbReference>
<dbReference type="GO" id="GO:0006355">
    <property type="term" value="P:regulation of DNA-templated transcription"/>
    <property type="evidence" value="ECO:0007669"/>
    <property type="project" value="InterPro"/>
</dbReference>
<evidence type="ECO:0000256" key="4">
    <source>
        <dbReference type="ARBA" id="ARBA00023015"/>
    </source>
</evidence>
<keyword evidence="4" id="KW-0805">Transcription regulation</keyword>
<dbReference type="Gene3D" id="1.10.10.10">
    <property type="entry name" value="Winged helix-like DNA-binding domain superfamily/Winged helix DNA-binding domain"/>
    <property type="match status" value="1"/>
</dbReference>
<dbReference type="Pfam" id="PF00486">
    <property type="entry name" value="Trans_reg_C"/>
    <property type="match status" value="1"/>
</dbReference>
<dbReference type="Pfam" id="PF00072">
    <property type="entry name" value="Response_reg"/>
    <property type="match status" value="1"/>
</dbReference>
<proteinExistence type="predicted"/>
<dbReference type="PROSITE" id="PS50110">
    <property type="entry name" value="RESPONSE_REGULATORY"/>
    <property type="match status" value="1"/>
</dbReference>
<evidence type="ECO:0000256" key="8">
    <source>
        <dbReference type="PROSITE-ProRule" id="PRU00169"/>
    </source>
</evidence>
<dbReference type="InterPro" id="IPR036388">
    <property type="entry name" value="WH-like_DNA-bd_sf"/>
</dbReference>
<comment type="function">
    <text evidence="7">May play the central regulatory role in sporulation. It may be an element of the effector pathway responsible for the activation of sporulation genes in response to nutritional stress. Spo0A may act in concert with spo0H (a sigma factor) to control the expression of some genes that are critical to the sporulation process.</text>
</comment>
<dbReference type="Proteomes" id="UP000267250">
    <property type="component" value="Chromosome"/>
</dbReference>
<evidence type="ECO:0000256" key="2">
    <source>
        <dbReference type="ARBA" id="ARBA00022553"/>
    </source>
</evidence>
<dbReference type="Gene3D" id="3.40.50.2300">
    <property type="match status" value="1"/>
</dbReference>
<dbReference type="KEGG" id="aft:BBF96_12955"/>
<evidence type="ECO:0000259" key="10">
    <source>
        <dbReference type="PROSITE" id="PS50110"/>
    </source>
</evidence>
<evidence type="ECO:0000256" key="6">
    <source>
        <dbReference type="ARBA" id="ARBA00023163"/>
    </source>
</evidence>
<evidence type="ECO:0000256" key="3">
    <source>
        <dbReference type="ARBA" id="ARBA00023012"/>
    </source>
</evidence>
<protein>
    <recommendedName>
        <fullName evidence="1">Stage 0 sporulation protein A homolog</fullName>
    </recommendedName>
</protein>
<sequence length="223" mass="25748">MKILVVDDDQNLCKLIKIYLKNAGYEVVVAMDGIEALEVFRKERPDLVILDIMIPFMDGWEVCEQLRRESNVPIIMLTAKDTKDDKIKGLEMGGDIYITKPFDPDELVAQVKAVFRRMGNQEVSILQFPDLVINRSQHKVELKGKEIKLSPKEFELLWFLASHSGQVFSREQLLDQIWGYDFYGGIRTVDSHINRLREKFGGAGDDYIKTVWGVGYKFEVEKQ</sequence>
<keyword evidence="13" id="KW-1185">Reference proteome</keyword>
<evidence type="ECO:0000313" key="12">
    <source>
        <dbReference type="EMBL" id="AZR74226.1"/>
    </source>
</evidence>
<dbReference type="PROSITE" id="PS51755">
    <property type="entry name" value="OMPR_PHOB"/>
    <property type="match status" value="1"/>
</dbReference>
<evidence type="ECO:0000256" key="7">
    <source>
        <dbReference type="ARBA" id="ARBA00024867"/>
    </source>
</evidence>